<dbReference type="CDD" id="cd00093">
    <property type="entry name" value="HTH_XRE"/>
    <property type="match status" value="1"/>
</dbReference>
<evidence type="ECO:0000313" key="12">
    <source>
        <dbReference type="EMBL" id="QDU44856.1"/>
    </source>
</evidence>
<feature type="repeat" description="WD" evidence="5">
    <location>
        <begin position="1054"/>
        <end position="1095"/>
    </location>
</feature>
<dbReference type="GO" id="GO:0004674">
    <property type="term" value="F:protein serine/threonine kinase activity"/>
    <property type="evidence" value="ECO:0007669"/>
    <property type="project" value="UniProtKB-EC"/>
</dbReference>
<name>A0A517ZQU1_9PLAN</name>
<dbReference type="PROSITE" id="PS00108">
    <property type="entry name" value="PROTEIN_KINASE_ST"/>
    <property type="match status" value="1"/>
</dbReference>
<evidence type="ECO:0000259" key="11">
    <source>
        <dbReference type="PROSITE" id="PS50943"/>
    </source>
</evidence>
<keyword evidence="12" id="KW-0808">Transferase</keyword>
<dbReference type="InterPro" id="IPR001387">
    <property type="entry name" value="Cro/C1-type_HTH"/>
</dbReference>
<gene>
    <name evidence="12" type="primary">pknD_3</name>
    <name evidence="12" type="ORF">Mal52_33420</name>
</gene>
<dbReference type="PANTHER" id="PTHR44129">
    <property type="entry name" value="WD REPEAT-CONTAINING PROTEIN POP1"/>
    <property type="match status" value="1"/>
</dbReference>
<keyword evidence="13" id="KW-1185">Reference proteome</keyword>
<dbReference type="InterPro" id="IPR050349">
    <property type="entry name" value="WD_LIS1/nudF_dynein_reg"/>
</dbReference>
<dbReference type="EC" id="2.7.11.1" evidence="12"/>
<dbReference type="SUPFAM" id="SSF50998">
    <property type="entry name" value="Quinoprotein alcohol dehydrogenase-like"/>
    <property type="match status" value="1"/>
</dbReference>
<feature type="repeat" description="WD" evidence="5">
    <location>
        <begin position="1096"/>
        <end position="1137"/>
    </location>
</feature>
<feature type="repeat" description="WD" evidence="5">
    <location>
        <begin position="1269"/>
        <end position="1311"/>
    </location>
</feature>
<evidence type="ECO:0000256" key="1">
    <source>
        <dbReference type="ARBA" id="ARBA00022574"/>
    </source>
</evidence>
<evidence type="ECO:0000256" key="7">
    <source>
        <dbReference type="SAM" id="Coils"/>
    </source>
</evidence>
<dbReference type="InterPro" id="IPR000719">
    <property type="entry name" value="Prot_kinase_dom"/>
</dbReference>
<dbReference type="InterPro" id="IPR017441">
    <property type="entry name" value="Protein_kinase_ATP_BS"/>
</dbReference>
<keyword evidence="9" id="KW-0812">Transmembrane</keyword>
<dbReference type="GO" id="GO:0003677">
    <property type="term" value="F:DNA binding"/>
    <property type="evidence" value="ECO:0007669"/>
    <property type="project" value="InterPro"/>
</dbReference>
<dbReference type="Gene3D" id="1.10.260.40">
    <property type="entry name" value="lambda repressor-like DNA-binding domains"/>
    <property type="match status" value="1"/>
</dbReference>
<evidence type="ECO:0000256" key="8">
    <source>
        <dbReference type="SAM" id="MobiDB-lite"/>
    </source>
</evidence>
<keyword evidence="9" id="KW-1133">Transmembrane helix</keyword>
<keyword evidence="3 6" id="KW-0547">Nucleotide-binding</keyword>
<dbReference type="InterPro" id="IPR010982">
    <property type="entry name" value="Lambda_DNA-bd_dom_sf"/>
</dbReference>
<dbReference type="PROSITE" id="PS50294">
    <property type="entry name" value="WD_REPEATS_REGION"/>
    <property type="match status" value="12"/>
</dbReference>
<feature type="repeat" description="WD" evidence="5">
    <location>
        <begin position="1359"/>
        <end position="1400"/>
    </location>
</feature>
<feature type="domain" description="HTH cro/C1-type" evidence="11">
    <location>
        <begin position="1414"/>
        <end position="1468"/>
    </location>
</feature>
<keyword evidence="1 5" id="KW-0853">WD repeat</keyword>
<dbReference type="KEGG" id="sdyn:Mal52_33420"/>
<dbReference type="InterPro" id="IPR011009">
    <property type="entry name" value="Kinase-like_dom_sf"/>
</dbReference>
<proteinExistence type="predicted"/>
<dbReference type="SUPFAM" id="SSF47413">
    <property type="entry name" value="lambda repressor-like DNA-binding domains"/>
    <property type="match status" value="1"/>
</dbReference>
<feature type="repeat" description="WD" evidence="5">
    <location>
        <begin position="1704"/>
        <end position="1738"/>
    </location>
</feature>
<dbReference type="Pfam" id="PF00400">
    <property type="entry name" value="WD40"/>
    <property type="match status" value="18"/>
</dbReference>
<dbReference type="CDD" id="cd14014">
    <property type="entry name" value="STKc_PknB_like"/>
    <property type="match status" value="1"/>
</dbReference>
<dbReference type="InterPro" id="IPR019775">
    <property type="entry name" value="WD40_repeat_CS"/>
</dbReference>
<dbReference type="SMART" id="SM00220">
    <property type="entry name" value="S_TKc"/>
    <property type="match status" value="1"/>
</dbReference>
<evidence type="ECO:0000256" key="3">
    <source>
        <dbReference type="ARBA" id="ARBA00022741"/>
    </source>
</evidence>
<dbReference type="Gene3D" id="2.130.10.10">
    <property type="entry name" value="YVTN repeat-like/Quinoprotein amine dehydrogenase"/>
    <property type="match status" value="8"/>
</dbReference>
<dbReference type="InterPro" id="IPR015943">
    <property type="entry name" value="WD40/YVTN_repeat-like_dom_sf"/>
</dbReference>
<dbReference type="InterPro" id="IPR036322">
    <property type="entry name" value="WD40_repeat_dom_sf"/>
</dbReference>
<dbReference type="GO" id="GO:0005524">
    <property type="term" value="F:ATP binding"/>
    <property type="evidence" value="ECO:0007669"/>
    <property type="project" value="UniProtKB-UniRule"/>
</dbReference>
<feature type="binding site" evidence="6">
    <location>
        <position position="267"/>
    </location>
    <ligand>
        <name>ATP</name>
        <dbReference type="ChEBI" id="CHEBI:30616"/>
    </ligand>
</feature>
<dbReference type="Gene3D" id="3.30.200.20">
    <property type="entry name" value="Phosphorylase Kinase, domain 1"/>
    <property type="match status" value="1"/>
</dbReference>
<dbReference type="PROSITE" id="PS50943">
    <property type="entry name" value="HTH_CROC1"/>
    <property type="match status" value="1"/>
</dbReference>
<feature type="repeat" description="WD" evidence="5">
    <location>
        <begin position="1652"/>
        <end position="1684"/>
    </location>
</feature>
<dbReference type="PROSITE" id="PS50082">
    <property type="entry name" value="WD_REPEATS_2"/>
    <property type="match status" value="17"/>
</dbReference>
<feature type="domain" description="Protein kinase" evidence="10">
    <location>
        <begin position="238"/>
        <end position="500"/>
    </location>
</feature>
<dbReference type="CDD" id="cd00200">
    <property type="entry name" value="WD40"/>
    <property type="match status" value="3"/>
</dbReference>
<dbReference type="SUPFAM" id="SSF50978">
    <property type="entry name" value="WD40 repeat-like"/>
    <property type="match status" value="2"/>
</dbReference>
<dbReference type="PROSITE" id="PS50011">
    <property type="entry name" value="PROTEIN_KINASE_DOM"/>
    <property type="match status" value="1"/>
</dbReference>
<evidence type="ECO:0000256" key="2">
    <source>
        <dbReference type="ARBA" id="ARBA00022737"/>
    </source>
</evidence>
<dbReference type="InterPro" id="IPR011047">
    <property type="entry name" value="Quinoprotein_ADH-like_sf"/>
</dbReference>
<feature type="repeat" description="WD" evidence="5">
    <location>
        <begin position="1186"/>
        <end position="1227"/>
    </location>
</feature>
<reference evidence="12 13" key="1">
    <citation type="submission" date="2019-02" db="EMBL/GenBank/DDBJ databases">
        <title>Deep-cultivation of Planctomycetes and their phenomic and genomic characterization uncovers novel biology.</title>
        <authorList>
            <person name="Wiegand S."/>
            <person name="Jogler M."/>
            <person name="Boedeker C."/>
            <person name="Pinto D."/>
            <person name="Vollmers J."/>
            <person name="Rivas-Marin E."/>
            <person name="Kohn T."/>
            <person name="Peeters S.H."/>
            <person name="Heuer A."/>
            <person name="Rast P."/>
            <person name="Oberbeckmann S."/>
            <person name="Bunk B."/>
            <person name="Jeske O."/>
            <person name="Meyerdierks A."/>
            <person name="Storesund J.E."/>
            <person name="Kallscheuer N."/>
            <person name="Luecker S."/>
            <person name="Lage O.M."/>
            <person name="Pohl T."/>
            <person name="Merkel B.J."/>
            <person name="Hornburger P."/>
            <person name="Mueller R.-W."/>
            <person name="Bruemmer F."/>
            <person name="Labrenz M."/>
            <person name="Spormann A.M."/>
            <person name="Op den Camp H."/>
            <person name="Overmann J."/>
            <person name="Amann R."/>
            <person name="Jetten M.S.M."/>
            <person name="Mascher T."/>
            <person name="Medema M.H."/>
            <person name="Devos D.P."/>
            <person name="Kaster A.-K."/>
            <person name="Ovreas L."/>
            <person name="Rohde M."/>
            <person name="Galperin M.Y."/>
            <person name="Jogler C."/>
        </authorList>
    </citation>
    <scope>NUCLEOTIDE SEQUENCE [LARGE SCALE GENOMIC DNA]</scope>
    <source>
        <strain evidence="12 13">Mal52</strain>
    </source>
</reference>
<sequence length="1864" mass="201655">MLNCPHCRTTLKTSDLELDACPHCGAVLVPSNSESSLGTDRTIADNPDEAADATTAETPTVADVDAAKSAETDETFVTNVLDDDQTSAKTIANTESSDSPRDTESDKTIVVDSGTFEAPSDGNQTIADSGHIAATEQTFVSDEFDADRTIANDPDQGPGSDQAAAIDRTFVTEDVDITANLDRSMADDWSIAIKNDDAPTTSIRAKERFEPSSNSSLVIKPRAVQSTTIPTETDEAEYEILGILGKGGMGVVYEARQTSIDRSVAVKMLGEKTKSGAQNQQKFLAEAVVTGELDHPNVVPIYDVGVNDRGSLFYSMKKVQGTPWSKVIKDNSQAENLDILLRVADAVAFAHSRGIVHRDLKPDNVMLGEFGEVLVMDWGLAQPTETFRKKNTVANIRSLGGTPSYMAPEMVLGPVESIGPASDTYLLGAILYEILTGKPPHTASNVSQALVYAGKNIVKPPEETNELTEIAMRAMATNPEDRYPSVRDFQNDIRDYQSHIESVALSGVAEEYLRKSRETDEYEGFSRALFAFEEASSLWEGNTSAKRGAAAARLEYAQTALEKADFDLSESLLDADNPDHTELLQQVITKKQERAAHKRRLRRAKLLVRGLVAIVLAVVSIGLLLVMKAEKTARRERDVAEQQRQLAESETLRANEAAEKESLARVVAEKATILEKEATAKAKKALAAEEAARKAAVLAWKAEEEAKQKETEAKEKETKARKLAEEERLRADEARVAAIAAKEAEEYEAYIARIGLAAAKIDENAFDSARVLLEDCDPKFRQWEWGRLMYLCSQSEKSFDVREPASCLALAPDNQTFVTGGPSGTARIWNAQDGKLLHECRHVGDVIHAVAFSPDGRLLATGGDDTNSLIKIWDAKTGQPIERQFGPPASEDAFETGHTQTVTSVQFSHDGRRLLTASLDGTARLWDVESGKQIQRLFGHNWWVWSATFRREQDAQGQAVDEKRIVTTGQDGTAIVWSDETGQWTDDTQIRQGIPFRGHKGPVFCARFTPDGKHVVSGGYDRRILIWEPEAIVEFDFRNLAEGLAPTETTFQELTGHTDTVRSIRFSQDGSLIVSSGRDNTVRVWDIGSEKLIRTFRGHGSAVAAADFSADGRWILSAGGDGQAKRWSLDGDDEIQTLQGRRLAGHTNAVLGASFSPDGQQVVTASQDRYAKSWSAESGDVTRAFFEGHQFLSSSVVFLPDGRRLITSAMDNTARVWDLASGTEEFSLLGTGRKAAVAASPDGDWIVTGSDQATVKLWDAANGKLVREFTGHAHEVTAVAMSTAKGGLVLSGDEAGRCWLWDASTGKQIRRLTGKLGGHSGRIVAAAFTIDGRRALTASNDRTVAQWDVETGEELVDRVLKHPAAVTAMALAPEGGFALTGCLDGTVRYWDIQSGKLLHSFVDVGGSGAVSDNLRSLMEERAWSVADLSRQSHVREEEIDKLFSGKAVVEAATIDQLAKAFDVATTKLHESVPVSVSLSPAGMAAATYAADGKVRVWEVASGREVLNQEYPFLIWSAAFDPQAQGSRLAVVGGNQTHLLEAATGQVAMAFGPHGAVASANFSPDGNRLVTGSWDSSARIWDAVNGRVLAKLEGAHAGAINSCVFSPDAEGRFVLTSSDDGTAKLWEIVTQRHKVSPDAAEVDVRIGRVVRTYAGHTARVGFATFSPDGRWVLTASDDKTAALYETSAPATSGADEQQIQPACVLRGHEWEVLCIAASADGTRVITGSADNTARVWDLDIQEDGSIKAAPSLLLDGHTSSVTCVAFSPPQDKNNNGQWDPGETNAVRAITSSRDNSVKLWDTTVNSSRDQDDGTGGMLNATEILTLTEHDRTVTSVAFSNDGRRILSASRDGRAIVWKSVDWSAP</sequence>
<dbReference type="InterPro" id="IPR008271">
    <property type="entry name" value="Ser/Thr_kinase_AS"/>
</dbReference>
<evidence type="ECO:0000259" key="10">
    <source>
        <dbReference type="PROSITE" id="PS50011"/>
    </source>
</evidence>
<feature type="region of interest" description="Disordered" evidence="8">
    <location>
        <begin position="87"/>
        <end position="106"/>
    </location>
</feature>
<feature type="coiled-coil region" evidence="7">
    <location>
        <begin position="630"/>
        <end position="659"/>
    </location>
</feature>
<keyword evidence="7" id="KW-0175">Coiled coil</keyword>
<feature type="region of interest" description="Disordered" evidence="8">
    <location>
        <begin position="30"/>
        <end position="58"/>
    </location>
</feature>
<feature type="repeat" description="WD" evidence="5">
    <location>
        <begin position="895"/>
        <end position="936"/>
    </location>
</feature>
<dbReference type="Gene3D" id="1.10.510.10">
    <property type="entry name" value="Transferase(Phosphotransferase) domain 1"/>
    <property type="match status" value="1"/>
</dbReference>
<feature type="coiled-coil region" evidence="7">
    <location>
        <begin position="699"/>
        <end position="727"/>
    </location>
</feature>
<feature type="transmembrane region" description="Helical" evidence="9">
    <location>
        <begin position="606"/>
        <end position="627"/>
    </location>
</feature>
<accession>A0A517ZQU1</accession>
<keyword evidence="2" id="KW-0677">Repeat</keyword>
<feature type="repeat" description="WD" evidence="5">
    <location>
        <begin position="1825"/>
        <end position="1857"/>
    </location>
</feature>
<evidence type="ECO:0000256" key="4">
    <source>
        <dbReference type="ARBA" id="ARBA00022840"/>
    </source>
</evidence>
<feature type="repeat" description="WD" evidence="5">
    <location>
        <begin position="1592"/>
        <end position="1635"/>
    </location>
</feature>
<dbReference type="Proteomes" id="UP000319383">
    <property type="component" value="Chromosome"/>
</dbReference>
<feature type="compositionally biased region" description="Polar residues" evidence="8">
    <location>
        <begin position="30"/>
        <end position="39"/>
    </location>
</feature>
<dbReference type="Pfam" id="PF00069">
    <property type="entry name" value="Pkinase"/>
    <property type="match status" value="1"/>
</dbReference>
<dbReference type="InterPro" id="IPR020472">
    <property type="entry name" value="WD40_PAC1"/>
</dbReference>
<dbReference type="Pfam" id="PF13443">
    <property type="entry name" value="HTH_26"/>
    <property type="match status" value="1"/>
</dbReference>
<dbReference type="PRINTS" id="PR00320">
    <property type="entry name" value="GPROTEINBRPT"/>
</dbReference>
<protein>
    <submittedName>
        <fullName evidence="12">Serine/threonine-protein kinase PknD</fullName>
        <ecNumber evidence="12">2.7.11.1</ecNumber>
    </submittedName>
</protein>
<evidence type="ECO:0000256" key="5">
    <source>
        <dbReference type="PROSITE-ProRule" id="PRU00221"/>
    </source>
</evidence>
<evidence type="ECO:0000313" key="13">
    <source>
        <dbReference type="Proteomes" id="UP000319383"/>
    </source>
</evidence>
<dbReference type="InterPro" id="IPR001680">
    <property type="entry name" value="WD40_rpt"/>
</dbReference>
<keyword evidence="9" id="KW-0472">Membrane</keyword>
<dbReference type="EMBL" id="CP036276">
    <property type="protein sequence ID" value="QDU44856.1"/>
    <property type="molecule type" value="Genomic_DNA"/>
</dbReference>
<dbReference type="PROSITE" id="PS00678">
    <property type="entry name" value="WD_REPEATS_1"/>
    <property type="match status" value="5"/>
</dbReference>
<feature type="repeat" description="WD" evidence="5">
    <location>
        <begin position="1466"/>
        <end position="1507"/>
    </location>
</feature>
<evidence type="ECO:0000256" key="9">
    <source>
        <dbReference type="SAM" id="Phobius"/>
    </source>
</evidence>
<feature type="repeat" description="WD" evidence="5">
    <location>
        <begin position="1236"/>
        <end position="1268"/>
    </location>
</feature>
<dbReference type="SMART" id="SM00530">
    <property type="entry name" value="HTH_XRE"/>
    <property type="match status" value="1"/>
</dbReference>
<dbReference type="SMART" id="SM00320">
    <property type="entry name" value="WD40"/>
    <property type="match status" value="20"/>
</dbReference>
<feature type="repeat" description="WD" evidence="5">
    <location>
        <begin position="808"/>
        <end position="839"/>
    </location>
</feature>
<dbReference type="PROSITE" id="PS00107">
    <property type="entry name" value="PROTEIN_KINASE_ATP"/>
    <property type="match status" value="1"/>
</dbReference>
<dbReference type="SUPFAM" id="SSF56112">
    <property type="entry name" value="Protein kinase-like (PK-like)"/>
    <property type="match status" value="1"/>
</dbReference>
<feature type="repeat" description="WD" evidence="5">
    <location>
        <begin position="1143"/>
        <end position="1184"/>
    </location>
</feature>
<feature type="repeat" description="WD" evidence="5">
    <location>
        <begin position="996"/>
        <end position="1028"/>
    </location>
</feature>
<keyword evidence="4 6" id="KW-0067">ATP-binding</keyword>
<keyword evidence="12" id="KW-0418">Kinase</keyword>
<dbReference type="RefSeq" id="WP_145377144.1">
    <property type="nucleotide sequence ID" value="NZ_CP036276.1"/>
</dbReference>
<feature type="repeat" description="WD" evidence="5">
    <location>
        <begin position="1549"/>
        <end position="1590"/>
    </location>
</feature>
<feature type="repeat" description="WD" evidence="5">
    <location>
        <begin position="1316"/>
        <end position="1357"/>
    </location>
</feature>
<evidence type="ECO:0000256" key="6">
    <source>
        <dbReference type="PROSITE-ProRule" id="PRU10141"/>
    </source>
</evidence>
<organism evidence="12 13">
    <name type="scientific">Symmachiella dynata</name>
    <dbReference type="NCBI Taxonomy" id="2527995"/>
    <lineage>
        <taxon>Bacteria</taxon>
        <taxon>Pseudomonadati</taxon>
        <taxon>Planctomycetota</taxon>
        <taxon>Planctomycetia</taxon>
        <taxon>Planctomycetales</taxon>
        <taxon>Planctomycetaceae</taxon>
        <taxon>Symmachiella</taxon>
    </lineage>
</organism>
<feature type="compositionally biased region" description="Polar residues" evidence="8">
    <location>
        <begin position="87"/>
        <end position="97"/>
    </location>
</feature>